<accession>A0A086CI01</accession>
<feature type="transmembrane region" description="Helical" evidence="1">
    <location>
        <begin position="40"/>
        <end position="59"/>
    </location>
</feature>
<name>A0A086CI01_9CHRO</name>
<keyword evidence="1" id="KW-0472">Membrane</keyword>
<dbReference type="eggNOG" id="ENOG503331U">
    <property type="taxonomic scope" value="Bacteria"/>
</dbReference>
<gene>
    <name evidence="2" type="ORF">ucyna2_00444</name>
</gene>
<organism evidence="2 3">
    <name type="scientific">Candidatus Atelocyanobacterium thalassa isolate SIO64986</name>
    <dbReference type="NCBI Taxonomy" id="1527444"/>
    <lineage>
        <taxon>Bacteria</taxon>
        <taxon>Bacillati</taxon>
        <taxon>Cyanobacteriota</taxon>
        <taxon>Cyanophyceae</taxon>
        <taxon>Oscillatoriophycideae</taxon>
        <taxon>Chroococcales</taxon>
        <taxon>Aphanothecaceae</taxon>
        <taxon>Candidatus Atelocyanobacterium</taxon>
        <taxon>Candidatus Atelocyanobacterium thalassae</taxon>
    </lineage>
</organism>
<comment type="caution">
    <text evidence="2">The sequence shown here is derived from an EMBL/GenBank/DDBJ whole genome shotgun (WGS) entry which is preliminary data.</text>
</comment>
<sequence length="73" mass="7841">MDKDTKFSILVIGLPLLGLLYCGCIVLLLMNSSFARQNSLITGLGVMILPLGIAITTWIKASAKAYAKNNKQA</sequence>
<dbReference type="EMBL" id="JPSP01000003">
    <property type="protein sequence ID" value="KFF41815.1"/>
    <property type="molecule type" value="Genomic_DNA"/>
</dbReference>
<dbReference type="AlphaFoldDB" id="A0A086CI01"/>
<evidence type="ECO:0000313" key="2">
    <source>
        <dbReference type="EMBL" id="KFF41815.1"/>
    </source>
</evidence>
<feature type="transmembrane region" description="Helical" evidence="1">
    <location>
        <begin position="7"/>
        <end position="28"/>
    </location>
</feature>
<reference evidence="2 3" key="1">
    <citation type="submission" date="2014-08" db="EMBL/GenBank/DDBJ databases">
        <title>Comparative genomics reveals surprising divergence of two closely related strains of uncultivated UCYN-A cyanobacteria.</title>
        <authorList>
            <person name="Bombar D."/>
            <person name="Heller P."/>
            <person name="Sanchez-Baracaldo P."/>
            <person name="Carter B.J."/>
            <person name="Zert J.P."/>
        </authorList>
    </citation>
    <scope>NUCLEOTIDE SEQUENCE [LARGE SCALE GENOMIC DNA]</scope>
</reference>
<evidence type="ECO:0000313" key="3">
    <source>
        <dbReference type="Proteomes" id="UP000028922"/>
    </source>
</evidence>
<protein>
    <submittedName>
        <fullName evidence="2">Uncharacterized protein</fullName>
    </submittedName>
</protein>
<proteinExistence type="predicted"/>
<evidence type="ECO:0000256" key="1">
    <source>
        <dbReference type="SAM" id="Phobius"/>
    </source>
</evidence>
<keyword evidence="1" id="KW-0812">Transmembrane</keyword>
<keyword evidence="1" id="KW-1133">Transmembrane helix</keyword>
<dbReference type="Proteomes" id="UP000028922">
    <property type="component" value="Unassembled WGS sequence"/>
</dbReference>